<protein>
    <submittedName>
        <fullName evidence="2">Uncharacterized protein</fullName>
    </submittedName>
</protein>
<keyword evidence="1" id="KW-0472">Membrane</keyword>
<name>A0A1F4X4J7_UNCKA</name>
<feature type="transmembrane region" description="Helical" evidence="1">
    <location>
        <begin position="908"/>
        <end position="929"/>
    </location>
</feature>
<keyword evidence="1" id="KW-0812">Transmembrane</keyword>
<sequence>MADNPFYPGYVPNPKDGIPPSNFFPGYFPGQPTPRKGFIPPNVGPLPYNFDDVLQQINLVQGNVDLMTSGMPKWVYERAVDDFKRSLQVYMEANNVNVEELDDFDAEAIPGAFNVGVSLNPMDWINDPGKQAMKTLNQWKSEAFSWKDMDSRFRRDLWSQILSDKPNYTMYAGELEAAQAITERINRPAGAGPIESTTGRNPMALRGLGVMGYDVDEGPKAQRQFYDFHLERDASGHVRRVDAMVYDPAHGGLVMRRIPEKSATRIDRMTMSGHYDVYEKLANSVIEFETSSGYAPSRQGSYATVLRNTVHAIDADLSQKKFKRIIESDAERKKAFDIFKSQADVLGDMEILEKRYKAVSKAVSKEYLIKKDSIDWGGMASWRRAVQESIDGIENNYGVGGIVEAVDRKEAERMRAFLDPYKQHLEKVMNSELMSVIGENTRLDGLKKGLENDLKYRRITQAEFDTRIAPINSGIADLEQTVRANRGRYLREATSLGMGPFNGRGYLYKDSYTQVYERRLLEEVVAVDFARPRSKGKNKRIGDVVAEVPGNYAGRAIGIISRLEYEYQVMQIEEFFDAVESGKFLERYIWNKAKGYINSATPSYWVKKGLDKVHSLGLKTGDDDDFEKTMLGKLSGLGTIAGMHKSVSKERLETIKSIHELKISRSNPTNTAADIAAIDQSIADARTRFAALQRTSEATNMAAPGNLWGNWFKVKFEGGRANRRGEVDAFTAGVRISARLYGGGHFAGIKGLSEIRAMVRSGEWTPEALAFFIKNVGPDGLSDPSFLRRLLLLNKRRAIILPPGMDQAEFASQVMELREWVLKHRHRISTNVDMDSDAFWLSFVDMMANKMRDPDFNLIGITKRYAGLFEKVWNKLNEFQTMVFVKFGKILAPVSYVKTFIAEKIADLIPKLLALLGGAASGGTLAILLEKIGRILRPIIRFLVKKSLDFVQNFVGGLIHGDFGKALAELDKQVQALIKALLIFSSVPIIITVALSTMFFGASTTTISPIDPTRSAGEVDYFGAGLGNFTGNPTDMIGPGSPAANEGCFVFENNDEILTCNGTNYQLLDWPNPPLSTFQAAARAIMGTGYGNRLCASNTSIRVFWAESPVGQFGCTSSGCWWGETCGANSFVLNNAIPTTISNHYSTYLFAHESGHVWYHRYGEAFETVPGAITFSTALSEGKNPTYPGGCGTQSNNEDYAETIGNYFWVNVADCPNIPGSSYTEYWSQFPRHWQYIQEVLFRP</sequence>
<feature type="transmembrane region" description="Helical" evidence="1">
    <location>
        <begin position="980"/>
        <end position="1002"/>
    </location>
</feature>
<keyword evidence="1" id="KW-1133">Transmembrane helix</keyword>
<gene>
    <name evidence="2" type="ORF">A2619_04215</name>
</gene>
<reference evidence="2 3" key="1">
    <citation type="journal article" date="2016" name="Nat. Commun.">
        <title>Thousands of microbial genomes shed light on interconnected biogeochemical processes in an aquifer system.</title>
        <authorList>
            <person name="Anantharaman K."/>
            <person name="Brown C.T."/>
            <person name="Hug L.A."/>
            <person name="Sharon I."/>
            <person name="Castelle C.J."/>
            <person name="Probst A.J."/>
            <person name="Thomas B.C."/>
            <person name="Singh A."/>
            <person name="Wilkins M.J."/>
            <person name="Karaoz U."/>
            <person name="Brodie E.L."/>
            <person name="Williams K.H."/>
            <person name="Hubbard S.S."/>
            <person name="Banfield J.F."/>
        </authorList>
    </citation>
    <scope>NUCLEOTIDE SEQUENCE [LARGE SCALE GENOMIC DNA]</scope>
</reference>
<evidence type="ECO:0000313" key="2">
    <source>
        <dbReference type="EMBL" id="OGC76630.1"/>
    </source>
</evidence>
<comment type="caution">
    <text evidence="2">The sequence shown here is derived from an EMBL/GenBank/DDBJ whole genome shotgun (WGS) entry which is preliminary data.</text>
</comment>
<dbReference type="AlphaFoldDB" id="A0A1F4X4J7"/>
<proteinExistence type="predicted"/>
<dbReference type="Proteomes" id="UP000176815">
    <property type="component" value="Unassembled WGS sequence"/>
</dbReference>
<organism evidence="2 3">
    <name type="scientific">candidate division WWE3 bacterium RIFOXYD1_FULL_39_9</name>
    <dbReference type="NCBI Taxonomy" id="1802649"/>
    <lineage>
        <taxon>Bacteria</taxon>
        <taxon>Katanobacteria</taxon>
    </lineage>
</organism>
<dbReference type="EMBL" id="MEWG01000039">
    <property type="protein sequence ID" value="OGC76630.1"/>
    <property type="molecule type" value="Genomic_DNA"/>
</dbReference>
<accession>A0A1F4X4J7</accession>
<evidence type="ECO:0000313" key="3">
    <source>
        <dbReference type="Proteomes" id="UP000176815"/>
    </source>
</evidence>
<evidence type="ECO:0000256" key="1">
    <source>
        <dbReference type="SAM" id="Phobius"/>
    </source>
</evidence>